<feature type="compositionally biased region" description="Polar residues" evidence="9">
    <location>
        <begin position="709"/>
        <end position="740"/>
    </location>
</feature>
<evidence type="ECO:0000256" key="5">
    <source>
        <dbReference type="ARBA" id="ARBA00023155"/>
    </source>
</evidence>
<evidence type="ECO:0000259" key="10">
    <source>
        <dbReference type="PROSITE" id="PS50071"/>
    </source>
</evidence>
<evidence type="ECO:0000256" key="7">
    <source>
        <dbReference type="ARBA" id="ARBA00023242"/>
    </source>
</evidence>
<feature type="DNA-binding region" description="Homeobox" evidence="8">
    <location>
        <begin position="618"/>
        <end position="680"/>
    </location>
</feature>
<dbReference type="Proteomes" id="UP001174677">
    <property type="component" value="Chromosome 6"/>
</dbReference>
<keyword evidence="6" id="KW-0804">Transcription</keyword>
<dbReference type="PANTHER" id="PTHR11850">
    <property type="entry name" value="HOMEOBOX PROTEIN TRANSCRIPTION FACTORS"/>
    <property type="match status" value="1"/>
</dbReference>
<feature type="region of interest" description="Disordered" evidence="9">
    <location>
        <begin position="115"/>
        <end position="150"/>
    </location>
</feature>
<dbReference type="Pfam" id="PF07526">
    <property type="entry name" value="POX"/>
    <property type="match status" value="1"/>
</dbReference>
<feature type="region of interest" description="Disordered" evidence="9">
    <location>
        <begin position="703"/>
        <end position="754"/>
    </location>
</feature>
<dbReference type="CDD" id="cd00086">
    <property type="entry name" value="homeodomain"/>
    <property type="match status" value="1"/>
</dbReference>
<organism evidence="11 12">
    <name type="scientific">Hevea brasiliensis</name>
    <name type="common">Para rubber tree</name>
    <name type="synonym">Siphonia brasiliensis</name>
    <dbReference type="NCBI Taxonomy" id="3981"/>
    <lineage>
        <taxon>Eukaryota</taxon>
        <taxon>Viridiplantae</taxon>
        <taxon>Streptophyta</taxon>
        <taxon>Embryophyta</taxon>
        <taxon>Tracheophyta</taxon>
        <taxon>Spermatophyta</taxon>
        <taxon>Magnoliopsida</taxon>
        <taxon>eudicotyledons</taxon>
        <taxon>Gunneridae</taxon>
        <taxon>Pentapetalae</taxon>
        <taxon>rosids</taxon>
        <taxon>fabids</taxon>
        <taxon>Malpighiales</taxon>
        <taxon>Euphorbiaceae</taxon>
        <taxon>Crotonoideae</taxon>
        <taxon>Micrandreae</taxon>
        <taxon>Hevea</taxon>
    </lineage>
</organism>
<evidence type="ECO:0000256" key="4">
    <source>
        <dbReference type="ARBA" id="ARBA00023125"/>
    </source>
</evidence>
<dbReference type="SUPFAM" id="SSF46689">
    <property type="entry name" value="Homeodomain-like"/>
    <property type="match status" value="1"/>
</dbReference>
<evidence type="ECO:0000256" key="8">
    <source>
        <dbReference type="PROSITE-ProRule" id="PRU00108"/>
    </source>
</evidence>
<comment type="similarity">
    <text evidence="2">Belongs to the TALE/BELL homeobox family.</text>
</comment>
<evidence type="ECO:0000256" key="9">
    <source>
        <dbReference type="SAM" id="MobiDB-lite"/>
    </source>
</evidence>
<keyword evidence="4 8" id="KW-0238">DNA-binding</keyword>
<dbReference type="PROSITE" id="PS50071">
    <property type="entry name" value="HOMEOBOX_2"/>
    <property type="match status" value="1"/>
</dbReference>
<evidence type="ECO:0000256" key="1">
    <source>
        <dbReference type="ARBA" id="ARBA00004123"/>
    </source>
</evidence>
<feature type="compositionally biased region" description="Polar residues" evidence="9">
    <location>
        <begin position="124"/>
        <end position="150"/>
    </location>
</feature>
<dbReference type="InterPro" id="IPR001356">
    <property type="entry name" value="HD"/>
</dbReference>
<dbReference type="Gene3D" id="1.10.10.60">
    <property type="entry name" value="Homeodomain-like"/>
    <property type="match status" value="1"/>
</dbReference>
<evidence type="ECO:0000313" key="11">
    <source>
        <dbReference type="EMBL" id="KAJ9178088.1"/>
    </source>
</evidence>
<proteinExistence type="inferred from homology"/>
<feature type="region of interest" description="Disordered" evidence="9">
    <location>
        <begin position="1"/>
        <end position="36"/>
    </location>
</feature>
<evidence type="ECO:0000256" key="2">
    <source>
        <dbReference type="ARBA" id="ARBA00006454"/>
    </source>
</evidence>
<dbReference type="EMBL" id="JARPOI010000006">
    <property type="protein sequence ID" value="KAJ9178088.1"/>
    <property type="molecule type" value="Genomic_DNA"/>
</dbReference>
<evidence type="ECO:0000256" key="3">
    <source>
        <dbReference type="ARBA" id="ARBA00023015"/>
    </source>
</evidence>
<feature type="domain" description="Homeobox" evidence="10">
    <location>
        <begin position="616"/>
        <end position="679"/>
    </location>
</feature>
<dbReference type="InterPro" id="IPR050224">
    <property type="entry name" value="TALE_homeobox"/>
</dbReference>
<dbReference type="SMART" id="SM00389">
    <property type="entry name" value="HOX"/>
    <property type="match status" value="1"/>
</dbReference>
<keyword evidence="5 8" id="KW-0371">Homeobox</keyword>
<dbReference type="SMART" id="SM00574">
    <property type="entry name" value="POX"/>
    <property type="match status" value="1"/>
</dbReference>
<sequence length="828" mass="91217">MDISSFRPGESHVAQQSRRDKLRVQASSTSVPHLDDFPNNLEQLSVHSGLNPELVQVRNVRKANVLYDPTTTATTMFSSEMLNFASSSNSILPAQRDAMIDQELVAVQTRRPIPGISPLADTSHPISSNFNTSPQTSASDPQEYSNWRSNDSQQSYDWVVNYASGSVGRENNHKPIFVGDVLSNNARVTNISTPTRSLKPNYNGYQTVQSSLANPSSDIPAHDNQKLNREMQLSSNVHPLYRNTLVDVVTPSASIGGNERIFLPEYGNQSSALYFDNANSWMNRPVDNCHLWSSELGGLIARKNDQELRTLASDPNTQVLSLSLSSNPPSRGNVTQFGDGYESENLQSKSNVLKEPHQDSKFFKSNYLCPMPKPAAIISRGSGKSLNDSVGASNYNVLRNAGPLGPFTGYATILTSSKFLKPAQLLLNEFCSASGSKLTKAGEEGRRISEADAEAGAKGNNNSSSVSSTTFYGSNEASGDVAGARSSCESYRPEYQQKKAKLLYLQEEVCRRYKQYHQQMQMVASSFESVAGLSAATPYLSLALKTISRNFRSLKHAISDQLKHVTRSLGEDLLSPNTGASSSKGDMSTSRLRFMDQGFQRNKSGGANVGLFEPQQHVWRPQRGLPERSVAILRAWLFEHFLHPYPTDTDKHMLATQTGLSRNQVSNWFINARVRVWKPMVEDMHMLETKGWAENRTCVNNLEGKCPEGTSQPSHEQPPNNTGPSSILNKQLEGTGSSAGSGEKLDAGQWSQEKRTRMEVHGNTSMDGSVMNFLPYQRTGIDIGGLGAVSLTLGLRHGVENAQQQQLQQHEDQLRRQFGGQMIHDFVG</sequence>
<comment type="subcellular location">
    <subcellularLocation>
        <location evidence="1 8">Nucleus</location>
    </subcellularLocation>
</comment>
<keyword evidence="12" id="KW-1185">Reference proteome</keyword>
<evidence type="ECO:0000256" key="6">
    <source>
        <dbReference type="ARBA" id="ARBA00023163"/>
    </source>
</evidence>
<gene>
    <name evidence="11" type="ORF">P3X46_010000</name>
</gene>
<keyword evidence="3" id="KW-0805">Transcription regulation</keyword>
<dbReference type="InterPro" id="IPR008422">
    <property type="entry name" value="KN_HD"/>
</dbReference>
<dbReference type="Pfam" id="PF05920">
    <property type="entry name" value="Homeobox_KN"/>
    <property type="match status" value="1"/>
</dbReference>
<name>A0ABQ9MGV2_HEVBR</name>
<accession>A0ABQ9MGV2</accession>
<protein>
    <recommendedName>
        <fullName evidence="10">Homeobox domain-containing protein</fullName>
    </recommendedName>
</protein>
<evidence type="ECO:0000313" key="12">
    <source>
        <dbReference type="Proteomes" id="UP001174677"/>
    </source>
</evidence>
<dbReference type="InterPro" id="IPR006563">
    <property type="entry name" value="POX_dom"/>
</dbReference>
<dbReference type="InterPro" id="IPR009057">
    <property type="entry name" value="Homeodomain-like_sf"/>
</dbReference>
<reference evidence="11" key="1">
    <citation type="journal article" date="2023" name="Plant Biotechnol. J.">
        <title>Chromosome-level wild Hevea brasiliensis genome provides new tools for genomic-assisted breeding and valuable loci to elevate rubber yield.</title>
        <authorList>
            <person name="Cheng H."/>
            <person name="Song X."/>
            <person name="Hu Y."/>
            <person name="Wu T."/>
            <person name="Yang Q."/>
            <person name="An Z."/>
            <person name="Feng S."/>
            <person name="Deng Z."/>
            <person name="Wu W."/>
            <person name="Zeng X."/>
            <person name="Tu M."/>
            <person name="Wang X."/>
            <person name="Huang H."/>
        </authorList>
    </citation>
    <scope>NUCLEOTIDE SEQUENCE</scope>
    <source>
        <strain evidence="11">MT/VB/25A 57/8</strain>
    </source>
</reference>
<comment type="caution">
    <text evidence="11">The sequence shown here is derived from an EMBL/GenBank/DDBJ whole genome shotgun (WGS) entry which is preliminary data.</text>
</comment>
<keyword evidence="7 8" id="KW-0539">Nucleus</keyword>